<dbReference type="Gene3D" id="3.20.20.140">
    <property type="entry name" value="Metal-dependent hydrolases"/>
    <property type="match status" value="1"/>
</dbReference>
<organism evidence="3 4">
    <name type="scientific">Stappia sediminis</name>
    <dbReference type="NCBI Taxonomy" id="2692190"/>
    <lineage>
        <taxon>Bacteria</taxon>
        <taxon>Pseudomonadati</taxon>
        <taxon>Pseudomonadota</taxon>
        <taxon>Alphaproteobacteria</taxon>
        <taxon>Hyphomicrobiales</taxon>
        <taxon>Stappiaceae</taxon>
        <taxon>Stappia</taxon>
    </lineage>
</organism>
<feature type="domain" description="Amidohydrolase 3" evidence="2">
    <location>
        <begin position="73"/>
        <end position="565"/>
    </location>
</feature>
<dbReference type="SUPFAM" id="SSF51556">
    <property type="entry name" value="Metallo-dependent hydrolases"/>
    <property type="match status" value="1"/>
</dbReference>
<dbReference type="CDD" id="cd01300">
    <property type="entry name" value="YtcJ_like"/>
    <property type="match status" value="1"/>
</dbReference>
<dbReference type="PANTHER" id="PTHR22642:SF20">
    <property type="entry name" value="AMIDOHYDROLASE 3 DOMAIN-CONTAINING PROTEIN"/>
    <property type="match status" value="1"/>
</dbReference>
<dbReference type="EMBL" id="WUMV01000001">
    <property type="protein sequence ID" value="MXN63865.1"/>
    <property type="molecule type" value="Genomic_DNA"/>
</dbReference>
<dbReference type="InterPro" id="IPR011059">
    <property type="entry name" value="Metal-dep_hydrolase_composite"/>
</dbReference>
<dbReference type="AlphaFoldDB" id="A0A7X3LRQ7"/>
<proteinExistence type="predicted"/>
<sequence length="571" mass="62774">MFRPVISIAALIVATGVASAQTAQPADFVFTNGKVYTVDKDNSWAEAVAVRGNEIVYVGDDTGAEALVGDGTETINLEGRMMLPGFVEGHFHTTTQGIILHGPDLQTDTMDELLAKLKEYADANPDLEFINGWGVRPNLYGPGEPTAEMIDAVVPDRPVYLWQVDGHSAWINTKAMEMAGLDKDTPDTVPGASYFVRDDDGNPTGYIVEVPAQIEILNKFVTIDADYIREGMARWFPEYSKAGITAVHDFGWAGVDQDMAIGILKGFEEDGTLGMRIYGSYYWNDASIDPVPIAKKMRDENQDGLVQVNALKINMDGDDDKYSALLVEPYSDNPDADPEPIIPFDVMQDAAVRADKEKLHLLCHCFGDLAVRTFLDYVELAKEANPEWDRRAVASHATLVHPDDYPRFKELNATYDTTGQWMALDPYTGAISPERYGPERMKRLFPIKAILEAGGNVSLGSDFPAAAYVADYKPLNAITQAVTRQMLGKPDMPILGGEGMRLSVAEAIRANTYGAAYGTAVEDRIGSLEVGKLADLIVLDQNLFEIDPHDIYKTKVELTMMDGTVRHREGL</sequence>
<dbReference type="Gene3D" id="2.30.40.10">
    <property type="entry name" value="Urease, subunit C, domain 1"/>
    <property type="match status" value="1"/>
</dbReference>
<keyword evidence="3" id="KW-0378">Hydrolase</keyword>
<dbReference type="Gene3D" id="3.10.310.70">
    <property type="match status" value="1"/>
</dbReference>
<evidence type="ECO:0000313" key="4">
    <source>
        <dbReference type="Proteomes" id="UP000433101"/>
    </source>
</evidence>
<accession>A0A7X3LRQ7</accession>
<dbReference type="InterPro" id="IPR033932">
    <property type="entry name" value="YtcJ-like"/>
</dbReference>
<feature type="signal peptide" evidence="1">
    <location>
        <begin position="1"/>
        <end position="20"/>
    </location>
</feature>
<protein>
    <submittedName>
        <fullName evidence="3">Amidohydrolase family protein</fullName>
    </submittedName>
</protein>
<dbReference type="PANTHER" id="PTHR22642">
    <property type="entry name" value="IMIDAZOLONEPROPIONASE"/>
    <property type="match status" value="1"/>
</dbReference>
<dbReference type="InterPro" id="IPR032466">
    <property type="entry name" value="Metal_Hydrolase"/>
</dbReference>
<dbReference type="Proteomes" id="UP000433101">
    <property type="component" value="Unassembled WGS sequence"/>
</dbReference>
<dbReference type="InterPro" id="IPR013108">
    <property type="entry name" value="Amidohydro_3"/>
</dbReference>
<comment type="caution">
    <text evidence="3">The sequence shown here is derived from an EMBL/GenBank/DDBJ whole genome shotgun (WGS) entry which is preliminary data.</text>
</comment>
<keyword evidence="1" id="KW-0732">Signal</keyword>
<gene>
    <name evidence="3" type="ORF">GR183_03025</name>
</gene>
<feature type="chain" id="PRO_5030854389" evidence="1">
    <location>
        <begin position="21"/>
        <end position="571"/>
    </location>
</feature>
<name>A0A7X3LRQ7_9HYPH</name>
<reference evidence="3 4" key="1">
    <citation type="submission" date="2019-12" db="EMBL/GenBank/DDBJ databases">
        <authorList>
            <person name="Li M."/>
        </authorList>
    </citation>
    <scope>NUCLEOTIDE SEQUENCE [LARGE SCALE GENOMIC DNA]</scope>
    <source>
        <strain evidence="3 4">GBMRC 2046</strain>
    </source>
</reference>
<evidence type="ECO:0000256" key="1">
    <source>
        <dbReference type="SAM" id="SignalP"/>
    </source>
</evidence>
<evidence type="ECO:0000259" key="2">
    <source>
        <dbReference type="Pfam" id="PF07969"/>
    </source>
</evidence>
<dbReference type="GO" id="GO:0016810">
    <property type="term" value="F:hydrolase activity, acting on carbon-nitrogen (but not peptide) bonds"/>
    <property type="evidence" value="ECO:0007669"/>
    <property type="project" value="InterPro"/>
</dbReference>
<dbReference type="Pfam" id="PF07969">
    <property type="entry name" value="Amidohydro_3"/>
    <property type="match status" value="1"/>
</dbReference>
<evidence type="ECO:0000313" key="3">
    <source>
        <dbReference type="EMBL" id="MXN63865.1"/>
    </source>
</evidence>
<dbReference type="RefSeq" id="WP_160774085.1">
    <property type="nucleotide sequence ID" value="NZ_WUMV01000001.1"/>
</dbReference>
<dbReference type="SUPFAM" id="SSF51338">
    <property type="entry name" value="Composite domain of metallo-dependent hydrolases"/>
    <property type="match status" value="1"/>
</dbReference>
<keyword evidence="4" id="KW-1185">Reference proteome</keyword>